<evidence type="ECO:0000313" key="2">
    <source>
        <dbReference type="EMBL" id="WPU65378.1"/>
    </source>
</evidence>
<reference evidence="2 3" key="1">
    <citation type="submission" date="2023-11" db="EMBL/GenBank/DDBJ databases">
        <title>Peredibacter starrii A3.12.</title>
        <authorList>
            <person name="Mitchell R.J."/>
        </authorList>
    </citation>
    <scope>NUCLEOTIDE SEQUENCE [LARGE SCALE GENOMIC DNA]</scope>
    <source>
        <strain evidence="2 3">A3.12</strain>
    </source>
</reference>
<dbReference type="Proteomes" id="UP001324634">
    <property type="component" value="Chromosome"/>
</dbReference>
<dbReference type="RefSeq" id="WP_321395731.1">
    <property type="nucleotide sequence ID" value="NZ_CP139487.1"/>
</dbReference>
<evidence type="ECO:0000256" key="1">
    <source>
        <dbReference type="SAM" id="SignalP"/>
    </source>
</evidence>
<sequence length="487" mass="54081">MKLTLLVLGLILSFSAFAQSSMRRCTLLPITDSVGGAIGFKVFEEVESNLKKRNWCTYVSNSSMIGVFSKYRENLPQYLKTKEVLATVADKLKVGSLIRVAIVNELNAVEVQMDVYGENGEDLYFSEKTVLNRDDVEIISQTIANWLDIYAKTIPYDAKINGILGDQITLDVGKGYPIQIGQDFIVKRPIAKKKHPLLKKIVDWDTETLAQGKVFNISDNQALGMVKVYKNDQKLKAGDWVRLEPFRQSVINDPNLGKEKDEEKLGTLGILSVALFGSSSSVDTSTPTGSNRMSGNLFGIDFRAEGWITRQYFAALELMRSLGSLKEKSGSPQKDSVGANNGALKITGGYKYLPIGFFYGPQIDIYGGYANYSFDLDNSPADGFGKNNIYGLLLGVAANIPINREWRFFTQAEFLPFPSFSEDDKIYGSSSSASALDLEIGLKYQYTPRMTIDGSIEAMSRKAKFSGDFKEVSYKDNLLKFGVSFNF</sequence>
<keyword evidence="1" id="KW-0732">Signal</keyword>
<accession>A0AAX4HQD3</accession>
<feature type="chain" id="PRO_5044016482" evidence="1">
    <location>
        <begin position="19"/>
        <end position="487"/>
    </location>
</feature>
<dbReference type="SUPFAM" id="SSF56925">
    <property type="entry name" value="OMPA-like"/>
    <property type="match status" value="1"/>
</dbReference>
<organism evidence="2 3">
    <name type="scientific">Peredibacter starrii</name>
    <dbReference type="NCBI Taxonomy" id="28202"/>
    <lineage>
        <taxon>Bacteria</taxon>
        <taxon>Pseudomonadati</taxon>
        <taxon>Bdellovibrionota</taxon>
        <taxon>Bacteriovoracia</taxon>
        <taxon>Bacteriovoracales</taxon>
        <taxon>Bacteriovoracaceae</taxon>
        <taxon>Peredibacter</taxon>
    </lineage>
</organism>
<proteinExistence type="predicted"/>
<evidence type="ECO:0000313" key="3">
    <source>
        <dbReference type="Proteomes" id="UP001324634"/>
    </source>
</evidence>
<gene>
    <name evidence="2" type="ORF">SOO65_01305</name>
</gene>
<protein>
    <submittedName>
        <fullName evidence="2">Uncharacterized protein</fullName>
    </submittedName>
</protein>
<keyword evidence="3" id="KW-1185">Reference proteome</keyword>
<dbReference type="AlphaFoldDB" id="A0AAX4HQD3"/>
<dbReference type="KEGG" id="psti:SOO65_01305"/>
<dbReference type="InterPro" id="IPR011250">
    <property type="entry name" value="OMP/PagP_B-barrel"/>
</dbReference>
<feature type="signal peptide" evidence="1">
    <location>
        <begin position="1"/>
        <end position="18"/>
    </location>
</feature>
<dbReference type="EMBL" id="CP139487">
    <property type="protein sequence ID" value="WPU65378.1"/>
    <property type="molecule type" value="Genomic_DNA"/>
</dbReference>
<name>A0AAX4HQD3_9BACT</name>